<protein>
    <submittedName>
        <fullName evidence="1">Choice-of-anchor U domain-containing protein</fullName>
    </submittedName>
</protein>
<proteinExistence type="predicted"/>
<dbReference type="RefSeq" id="WP_316027902.1">
    <property type="nucleotide sequence ID" value="NZ_JAWDIO010000002.1"/>
</dbReference>
<reference evidence="1 2" key="1">
    <citation type="submission" date="2023-10" db="EMBL/GenBank/DDBJ databases">
        <title>Glaciecola aquimarina strain GGW-M5 nov., isolated from a coastal seawater.</title>
        <authorList>
            <person name="Bayburt H."/>
            <person name="Kim J.M."/>
            <person name="Choi B.J."/>
            <person name="Jeon C.O."/>
        </authorList>
    </citation>
    <scope>NUCLEOTIDE SEQUENCE [LARGE SCALE GENOMIC DNA]</scope>
    <source>
        <strain evidence="1 2">KCTC 32108</strain>
    </source>
</reference>
<sequence length="195" mass="20986">MGKYAQLQQSDGVLLSAQEITATGLIQADNIEHQNEYYDFTIHDILPVGRSVDIVLPLQQSIPEFAIYRKYTEAQGWADFVENAQNALASTSSVNDVCPPPSSNLYTADLTEGDDCLRLTIQDGGPNDADGIENGSIDDPGGVAVQKVEEIVKGIDPETSTSGGGALTINIGLLLIILAWRQWQYIKTASNDTTG</sequence>
<evidence type="ECO:0000313" key="2">
    <source>
        <dbReference type="Proteomes" id="UP001247805"/>
    </source>
</evidence>
<organism evidence="1 2">
    <name type="scientific">Paraglaciecola aquimarina</name>
    <dbReference type="NCBI Taxonomy" id="1235557"/>
    <lineage>
        <taxon>Bacteria</taxon>
        <taxon>Pseudomonadati</taxon>
        <taxon>Pseudomonadota</taxon>
        <taxon>Gammaproteobacteria</taxon>
        <taxon>Alteromonadales</taxon>
        <taxon>Alteromonadaceae</taxon>
        <taxon>Paraglaciecola</taxon>
    </lineage>
</organism>
<dbReference type="EMBL" id="JAWDIO010000002">
    <property type="protein sequence ID" value="MDU0356418.1"/>
    <property type="molecule type" value="Genomic_DNA"/>
</dbReference>
<dbReference type="NCBIfam" id="NF041766">
    <property type="entry name" value="choice_anch_U"/>
    <property type="match status" value="1"/>
</dbReference>
<dbReference type="InterPro" id="IPR053784">
    <property type="entry name" value="Choice_anch_U_dom"/>
</dbReference>
<keyword evidence="2" id="KW-1185">Reference proteome</keyword>
<gene>
    <name evidence="1" type="ORF">RS130_23220</name>
</gene>
<dbReference type="Proteomes" id="UP001247805">
    <property type="component" value="Unassembled WGS sequence"/>
</dbReference>
<name>A0ABU3T2D6_9ALTE</name>
<accession>A0ABU3T2D6</accession>
<comment type="caution">
    <text evidence="1">The sequence shown here is derived from an EMBL/GenBank/DDBJ whole genome shotgun (WGS) entry which is preliminary data.</text>
</comment>
<evidence type="ECO:0000313" key="1">
    <source>
        <dbReference type="EMBL" id="MDU0356418.1"/>
    </source>
</evidence>